<accession>A1ZZH9</accession>
<name>A1ZZH9_MICM2</name>
<reference evidence="1 2" key="1">
    <citation type="submission" date="2007-01" db="EMBL/GenBank/DDBJ databases">
        <authorList>
            <person name="Haygood M."/>
            <person name="Podell S."/>
            <person name="Anderson C."/>
            <person name="Hopkinson B."/>
            <person name="Roe K."/>
            <person name="Barbeau K."/>
            <person name="Gaasterland T."/>
            <person name="Ferriera S."/>
            <person name="Johnson J."/>
            <person name="Kravitz S."/>
            <person name="Beeson K."/>
            <person name="Sutton G."/>
            <person name="Rogers Y.-H."/>
            <person name="Friedman R."/>
            <person name="Frazier M."/>
            <person name="Venter J.C."/>
        </authorList>
    </citation>
    <scope>NUCLEOTIDE SEQUENCE [LARGE SCALE GENOMIC DNA]</scope>
    <source>
        <strain evidence="1 2">ATCC 23134</strain>
    </source>
</reference>
<evidence type="ECO:0000313" key="1">
    <source>
        <dbReference type="EMBL" id="EAY24225.1"/>
    </source>
</evidence>
<organism evidence="1 2">
    <name type="scientific">Microscilla marina ATCC 23134</name>
    <dbReference type="NCBI Taxonomy" id="313606"/>
    <lineage>
        <taxon>Bacteria</taxon>
        <taxon>Pseudomonadati</taxon>
        <taxon>Bacteroidota</taxon>
        <taxon>Cytophagia</taxon>
        <taxon>Cytophagales</taxon>
        <taxon>Microscillaceae</taxon>
        <taxon>Microscilla</taxon>
    </lineage>
</organism>
<proteinExistence type="predicted"/>
<comment type="caution">
    <text evidence="1">The sequence shown here is derived from an EMBL/GenBank/DDBJ whole genome shotgun (WGS) entry which is preliminary data.</text>
</comment>
<sequence>MITHVRLKFLLGKVYKAERKRNDYLFAGWLCCRVMQKYKIKSLPTIYQTSDCKVLLYICKIIFC</sequence>
<dbReference type="Proteomes" id="UP000004095">
    <property type="component" value="Unassembled WGS sequence"/>
</dbReference>
<keyword evidence="2" id="KW-1185">Reference proteome</keyword>
<protein>
    <submittedName>
        <fullName evidence="1">Uncharacterized protein</fullName>
    </submittedName>
</protein>
<dbReference type="EMBL" id="AAWS01000077">
    <property type="protein sequence ID" value="EAY24225.1"/>
    <property type="molecule type" value="Genomic_DNA"/>
</dbReference>
<gene>
    <name evidence="1" type="ORF">M23134_00999</name>
</gene>
<evidence type="ECO:0000313" key="2">
    <source>
        <dbReference type="Proteomes" id="UP000004095"/>
    </source>
</evidence>
<dbReference type="AlphaFoldDB" id="A1ZZH9"/>